<dbReference type="Proteomes" id="UP000198733">
    <property type="component" value="Unassembled WGS sequence"/>
</dbReference>
<evidence type="ECO:0000313" key="8">
    <source>
        <dbReference type="EMBL" id="SEQ47605.1"/>
    </source>
</evidence>
<gene>
    <name evidence="8" type="ORF">SAMN05216232_2549</name>
</gene>
<organism evidence="8 9">
    <name type="scientific">Virgibacillus subterraneus</name>
    <dbReference type="NCBI Taxonomy" id="621109"/>
    <lineage>
        <taxon>Bacteria</taxon>
        <taxon>Bacillati</taxon>
        <taxon>Bacillota</taxon>
        <taxon>Bacilli</taxon>
        <taxon>Bacillales</taxon>
        <taxon>Bacillaceae</taxon>
        <taxon>Virgibacillus</taxon>
    </lineage>
</organism>
<sequence>MKQAKDLLSNLKSLAGPLPDFHPNEITDNPSDLFLQWLNVAIEEGVPEPHAMTLSTVDAEGAPDARVLILKDVTRDRWYFATSMASRKGEQLQVNQKVALTFYWSEIGRQVRIRGVATEMTKERNTEDFLKRSSAAQAMALIGNQSKTLDKREDLESELLKTKDLVNQTPETISPNWKLFAVLADEIEFWQGDPDRKHMRVQYQRNGEQWRHHLLWP</sequence>
<keyword evidence="3" id="KW-0285">Flavoprotein</keyword>
<reference evidence="8 9" key="1">
    <citation type="submission" date="2016-10" db="EMBL/GenBank/DDBJ databases">
        <authorList>
            <person name="Varghese N."/>
            <person name="Submissions S."/>
        </authorList>
    </citation>
    <scope>NUCLEOTIDE SEQUENCE [LARGE SCALE GENOMIC DNA]</scope>
    <source>
        <strain evidence="8 9">CGMCC 1.7734</strain>
    </source>
</reference>
<comment type="cofactor">
    <cofactor evidence="1">
        <name>FMN</name>
        <dbReference type="ChEBI" id="CHEBI:58210"/>
    </cofactor>
</comment>
<feature type="domain" description="Pyridoxamine 5'-phosphate oxidase N-terminal" evidence="6">
    <location>
        <begin position="41"/>
        <end position="153"/>
    </location>
</feature>
<dbReference type="InterPro" id="IPR012349">
    <property type="entry name" value="Split_barrel_FMN-bd"/>
</dbReference>
<proteinExistence type="inferred from homology"/>
<dbReference type="RefSeq" id="WP_092504731.1">
    <property type="nucleotide sequence ID" value="NZ_FOEH01000003.1"/>
</dbReference>
<comment type="similarity">
    <text evidence="2">Belongs to the pyridoxamine 5'-phosphate oxidase family.</text>
</comment>
<dbReference type="EMBL" id="FOEH01000003">
    <property type="protein sequence ID" value="SEQ47605.1"/>
    <property type="molecule type" value="Genomic_DNA"/>
</dbReference>
<comment type="caution">
    <text evidence="8">The sequence shown here is derived from an EMBL/GenBank/DDBJ whole genome shotgun (WGS) entry which is preliminary data.</text>
</comment>
<dbReference type="Pfam" id="PF01243">
    <property type="entry name" value="PNPOx_N"/>
    <property type="match status" value="1"/>
</dbReference>
<dbReference type="NCBIfam" id="NF004231">
    <property type="entry name" value="PRK05679.1"/>
    <property type="match status" value="1"/>
</dbReference>
<dbReference type="InterPro" id="IPR000659">
    <property type="entry name" value="Pyridox_Oxase"/>
</dbReference>
<dbReference type="Gene3D" id="2.30.110.10">
    <property type="entry name" value="Electron Transport, Fmn-binding Protein, Chain A"/>
    <property type="match status" value="1"/>
</dbReference>
<dbReference type="PIRSF" id="PIRSF000190">
    <property type="entry name" value="Pyd_amn-ph_oxd"/>
    <property type="match status" value="1"/>
</dbReference>
<evidence type="ECO:0000256" key="4">
    <source>
        <dbReference type="ARBA" id="ARBA00022643"/>
    </source>
</evidence>
<keyword evidence="4" id="KW-0288">FMN</keyword>
<evidence type="ECO:0000259" key="6">
    <source>
        <dbReference type="Pfam" id="PF01243"/>
    </source>
</evidence>
<accession>A0A1H9GBP9</accession>
<evidence type="ECO:0000313" key="9">
    <source>
        <dbReference type="Proteomes" id="UP000198733"/>
    </source>
</evidence>
<keyword evidence="5" id="KW-0560">Oxidoreductase</keyword>
<evidence type="ECO:0000256" key="5">
    <source>
        <dbReference type="ARBA" id="ARBA00023002"/>
    </source>
</evidence>
<evidence type="ECO:0000256" key="3">
    <source>
        <dbReference type="ARBA" id="ARBA00022630"/>
    </source>
</evidence>
<dbReference type="SUPFAM" id="SSF50475">
    <property type="entry name" value="FMN-binding split barrel"/>
    <property type="match status" value="1"/>
</dbReference>
<evidence type="ECO:0000259" key="7">
    <source>
        <dbReference type="Pfam" id="PF10590"/>
    </source>
</evidence>
<dbReference type="InterPro" id="IPR019576">
    <property type="entry name" value="Pyridoxamine_oxidase_dimer_C"/>
</dbReference>
<evidence type="ECO:0000256" key="2">
    <source>
        <dbReference type="ARBA" id="ARBA00007301"/>
    </source>
</evidence>
<protein>
    <submittedName>
        <fullName evidence="8">Pyridoxamine 5'-phosphate oxidase</fullName>
    </submittedName>
</protein>
<keyword evidence="9" id="KW-1185">Reference proteome</keyword>
<name>A0A1H9GBP9_9BACI</name>
<dbReference type="InterPro" id="IPR011576">
    <property type="entry name" value="Pyridox_Oxase_N"/>
</dbReference>
<feature type="domain" description="Pyridoxine 5'-phosphate oxidase dimerisation C-terminal" evidence="7">
    <location>
        <begin position="177"/>
        <end position="217"/>
    </location>
</feature>
<dbReference type="PANTHER" id="PTHR10851">
    <property type="entry name" value="PYRIDOXINE-5-PHOSPHATE OXIDASE"/>
    <property type="match status" value="1"/>
</dbReference>
<dbReference type="PANTHER" id="PTHR10851:SF0">
    <property type="entry name" value="PYRIDOXINE-5'-PHOSPHATE OXIDASE"/>
    <property type="match status" value="1"/>
</dbReference>
<evidence type="ECO:0000256" key="1">
    <source>
        <dbReference type="ARBA" id="ARBA00001917"/>
    </source>
</evidence>
<dbReference type="Pfam" id="PF10590">
    <property type="entry name" value="PNP_phzG_C"/>
    <property type="match status" value="1"/>
</dbReference>